<dbReference type="InterPro" id="IPR012902">
    <property type="entry name" value="N_methyl_site"/>
</dbReference>
<organism evidence="2 3">
    <name type="scientific">Pseudomonas asuensis</name>
    <dbReference type="NCBI Taxonomy" id="1825787"/>
    <lineage>
        <taxon>Bacteria</taxon>
        <taxon>Pseudomonadati</taxon>
        <taxon>Pseudomonadota</taxon>
        <taxon>Gammaproteobacteria</taxon>
        <taxon>Pseudomonadales</taxon>
        <taxon>Pseudomonadaceae</taxon>
        <taxon>Pseudomonas</taxon>
    </lineage>
</organism>
<keyword evidence="3" id="KW-1185">Reference proteome</keyword>
<dbReference type="PROSITE" id="PS00409">
    <property type="entry name" value="PROKAR_NTER_METHYL"/>
    <property type="match status" value="1"/>
</dbReference>
<name>A0ABQ2GIR3_9PSED</name>
<dbReference type="Proteomes" id="UP000616499">
    <property type="component" value="Unassembled WGS sequence"/>
</dbReference>
<sequence length="334" mass="37164">MKILHPSRQRGLSLVELMVAIVLGLLLIGGVLQIFLSSNKTYKTNLALSEVQEAGRFAMEFLTFDIRNASYRGECVGSLNELPDTSLKKKIKLNEDDRYQLAPGLKGWDSTKKDNELPDWFTQKRLPGTDIILLKHAARPTEIKITHPPTPEIKTIKTSAATNILTGELLLISEPVGCDIFQNNSAPATASLSTSESFRYNYSLKSEVLKYNSSLYYISNSNNGIPSLWRIDYSNPDASSFEPEELVQGVQDMQIKYALGDDTGKITEDYVDAKDDLDWSRVVAVRVNLVSISHEKNIVPPGQEPQLNSAFKAIEDGRIGQVFSTTVGIRNRLP</sequence>
<dbReference type="Pfam" id="PF16074">
    <property type="entry name" value="PilW"/>
    <property type="match status" value="1"/>
</dbReference>
<feature type="transmembrane region" description="Helical" evidence="1">
    <location>
        <begin position="12"/>
        <end position="36"/>
    </location>
</feature>
<proteinExistence type="predicted"/>
<reference evidence="3" key="1">
    <citation type="journal article" date="2019" name="Int. J. Syst. Evol. Microbiol.">
        <title>The Global Catalogue of Microorganisms (GCM) 10K type strain sequencing project: providing services to taxonomists for standard genome sequencing and annotation.</title>
        <authorList>
            <consortium name="The Broad Institute Genomics Platform"/>
            <consortium name="The Broad Institute Genome Sequencing Center for Infectious Disease"/>
            <person name="Wu L."/>
            <person name="Ma J."/>
        </authorList>
    </citation>
    <scope>NUCLEOTIDE SEQUENCE [LARGE SCALE GENOMIC DNA]</scope>
    <source>
        <strain evidence="3">JCM 13501</strain>
    </source>
</reference>
<keyword evidence="1" id="KW-0472">Membrane</keyword>
<keyword evidence="1" id="KW-1133">Transmembrane helix</keyword>
<accession>A0ABQ2GIR3</accession>
<keyword evidence="1" id="KW-0812">Transmembrane</keyword>
<dbReference type="RefSeq" id="WP_188864437.1">
    <property type="nucleotide sequence ID" value="NZ_BMNW01000001.1"/>
</dbReference>
<comment type="caution">
    <text evidence="2">The sequence shown here is derived from an EMBL/GenBank/DDBJ whole genome shotgun (WGS) entry which is preliminary data.</text>
</comment>
<dbReference type="InterPro" id="IPR032092">
    <property type="entry name" value="PilW"/>
</dbReference>
<evidence type="ECO:0008006" key="4">
    <source>
        <dbReference type="Google" id="ProtNLM"/>
    </source>
</evidence>
<protein>
    <recommendedName>
        <fullName evidence="4">Type IV pilus assembly protein PilW</fullName>
    </recommendedName>
</protein>
<dbReference type="EMBL" id="BMNW01000001">
    <property type="protein sequence ID" value="GGL96623.1"/>
    <property type="molecule type" value="Genomic_DNA"/>
</dbReference>
<dbReference type="Pfam" id="PF07963">
    <property type="entry name" value="N_methyl"/>
    <property type="match status" value="1"/>
</dbReference>
<evidence type="ECO:0000256" key="1">
    <source>
        <dbReference type="SAM" id="Phobius"/>
    </source>
</evidence>
<gene>
    <name evidence="2" type="ORF">GCM10009425_04520</name>
</gene>
<evidence type="ECO:0000313" key="3">
    <source>
        <dbReference type="Proteomes" id="UP000616499"/>
    </source>
</evidence>
<evidence type="ECO:0000313" key="2">
    <source>
        <dbReference type="EMBL" id="GGL96623.1"/>
    </source>
</evidence>